<dbReference type="Pfam" id="PF06580">
    <property type="entry name" value="His_kinase"/>
    <property type="match status" value="1"/>
</dbReference>
<keyword evidence="1" id="KW-0472">Membrane</keyword>
<name>A0ABM5MXC9_EMTOG</name>
<dbReference type="Proteomes" id="UP000002875">
    <property type="component" value="Chromosome"/>
</dbReference>
<organism evidence="3 4">
    <name type="scientific">Emticicia oligotrophica (strain DSM 17448 / CIP 109782 / MTCC 6937 / GPTSA100-15)</name>
    <dbReference type="NCBI Taxonomy" id="929562"/>
    <lineage>
        <taxon>Bacteria</taxon>
        <taxon>Pseudomonadati</taxon>
        <taxon>Bacteroidota</taxon>
        <taxon>Cytophagia</taxon>
        <taxon>Cytophagales</taxon>
        <taxon>Leadbetterellaceae</taxon>
        <taxon>Emticicia</taxon>
    </lineage>
</organism>
<dbReference type="Gene3D" id="3.30.565.10">
    <property type="entry name" value="Histidine kinase-like ATPase, C-terminal domain"/>
    <property type="match status" value="1"/>
</dbReference>
<reference evidence="3 4" key="1">
    <citation type="submission" date="2011-07" db="EMBL/GenBank/DDBJ databases">
        <title>The complete genome of chromosome of Emticicia oligotrophica DSM 17448.</title>
        <authorList>
            <consortium name="US DOE Joint Genome Institute (JGI-PGF)"/>
            <person name="Lucas S."/>
            <person name="Han J."/>
            <person name="Lapidus A."/>
            <person name="Bruce D."/>
            <person name="Goodwin L."/>
            <person name="Pitluck S."/>
            <person name="Peters L."/>
            <person name="Kyrpides N."/>
            <person name="Mavromatis K."/>
            <person name="Ivanova N."/>
            <person name="Ovchinnikova G."/>
            <person name="Teshima H."/>
            <person name="Detter J.C."/>
            <person name="Tapia R."/>
            <person name="Han C."/>
            <person name="Land M."/>
            <person name="Hauser L."/>
            <person name="Markowitz V."/>
            <person name="Cheng J.-F."/>
            <person name="Hugenholtz P."/>
            <person name="Woyke T."/>
            <person name="Wu D."/>
            <person name="Tindall B."/>
            <person name="Pomrenke H."/>
            <person name="Brambilla E."/>
            <person name="Klenk H.-P."/>
            <person name="Eisen J.A."/>
        </authorList>
    </citation>
    <scope>NUCLEOTIDE SEQUENCE [LARGE SCALE GENOMIC DNA]</scope>
    <source>
        <strain evidence="3 4">DSM 17448</strain>
    </source>
</reference>
<sequence>MFSGNRMSKNKLYWLFQIVGWGLYFSNEIVAYTIQYGFDNQMVFQACANMVLAILLTHSFRFIVKRYNWITLPMPQLAIRVVLGVFVMTDLLVALNLPLDAKYTGQLLNENPILAIEYFINLSKPTMVWVLIYVFYHYSEEKRQREIEQLKLRTSIKETEAKVLKAQMNPHFMFNALNSIRALVYEDPSKAQQGITQLSNILRSSLIADRRTTISLKEELKTIEDYLALEKVRYEERLQTKWDVDNETLGIQVPPMMLQTLVENAIKHGVQKAIGWGFVEINTSIIDDKLLIKIRNTGQLHSTESDSESSGFGLKNTAQRLDILYSSDAYFKIYQEDNLTVCAEIMIPTGNPDIKTNLSFDSTAAKAAS</sequence>
<accession>A0ABM5MXC9</accession>
<keyword evidence="1" id="KW-0812">Transmembrane</keyword>
<evidence type="ECO:0000313" key="4">
    <source>
        <dbReference type="Proteomes" id="UP000002875"/>
    </source>
</evidence>
<dbReference type="InterPro" id="IPR050640">
    <property type="entry name" value="Bact_2-comp_sensor_kinase"/>
</dbReference>
<feature type="transmembrane region" description="Helical" evidence="1">
    <location>
        <begin position="115"/>
        <end position="136"/>
    </location>
</feature>
<dbReference type="PANTHER" id="PTHR34220">
    <property type="entry name" value="SENSOR HISTIDINE KINASE YPDA"/>
    <property type="match status" value="1"/>
</dbReference>
<proteinExistence type="predicted"/>
<dbReference type="InterPro" id="IPR010559">
    <property type="entry name" value="Sig_transdc_His_kin_internal"/>
</dbReference>
<feature type="transmembrane region" description="Helical" evidence="1">
    <location>
        <begin position="42"/>
        <end position="64"/>
    </location>
</feature>
<protein>
    <submittedName>
        <fullName evidence="3">Signal transduction histidine kinase</fullName>
    </submittedName>
</protein>
<dbReference type="EMBL" id="CP002961">
    <property type="protein sequence ID" value="AFK01781.1"/>
    <property type="molecule type" value="Genomic_DNA"/>
</dbReference>
<keyword evidence="3" id="KW-0808">Transferase</keyword>
<keyword evidence="1" id="KW-1133">Transmembrane helix</keyword>
<keyword evidence="4" id="KW-1185">Reference proteome</keyword>
<evidence type="ECO:0000259" key="2">
    <source>
        <dbReference type="Pfam" id="PF06580"/>
    </source>
</evidence>
<feature type="transmembrane region" description="Helical" evidence="1">
    <location>
        <begin position="12"/>
        <end position="36"/>
    </location>
</feature>
<evidence type="ECO:0000256" key="1">
    <source>
        <dbReference type="SAM" id="Phobius"/>
    </source>
</evidence>
<dbReference type="GO" id="GO:0016301">
    <property type="term" value="F:kinase activity"/>
    <property type="evidence" value="ECO:0007669"/>
    <property type="project" value="UniProtKB-KW"/>
</dbReference>
<gene>
    <name evidence="3" type="ordered locus">Emtol_0628</name>
</gene>
<keyword evidence="3" id="KW-0418">Kinase</keyword>
<dbReference type="SUPFAM" id="SSF55874">
    <property type="entry name" value="ATPase domain of HSP90 chaperone/DNA topoisomerase II/histidine kinase"/>
    <property type="match status" value="1"/>
</dbReference>
<feature type="domain" description="Signal transduction histidine kinase internal region" evidence="2">
    <location>
        <begin position="160"/>
        <end position="238"/>
    </location>
</feature>
<dbReference type="InterPro" id="IPR036890">
    <property type="entry name" value="HATPase_C_sf"/>
</dbReference>
<dbReference type="PANTHER" id="PTHR34220:SF7">
    <property type="entry name" value="SENSOR HISTIDINE KINASE YPDA"/>
    <property type="match status" value="1"/>
</dbReference>
<evidence type="ECO:0000313" key="3">
    <source>
        <dbReference type="EMBL" id="AFK01781.1"/>
    </source>
</evidence>
<feature type="transmembrane region" description="Helical" evidence="1">
    <location>
        <begin position="76"/>
        <end position="95"/>
    </location>
</feature>